<comment type="pathway">
    <text evidence="1">Antibiotic biosynthesis.</text>
</comment>
<gene>
    <name evidence="5" type="ORF">ACFO6V_18375</name>
</gene>
<dbReference type="GO" id="GO:0051213">
    <property type="term" value="F:dioxygenase activity"/>
    <property type="evidence" value="ECO:0007669"/>
    <property type="project" value="UniProtKB-KW"/>
</dbReference>
<keyword evidence="6" id="KW-1185">Reference proteome</keyword>
<dbReference type="PROSITE" id="PS51471">
    <property type="entry name" value="FE2OG_OXY"/>
    <property type="match status" value="1"/>
</dbReference>
<keyword evidence="3" id="KW-0408">Iron</keyword>
<dbReference type="Gene3D" id="2.60.120.330">
    <property type="entry name" value="B-lactam Antibiotic, Isopenicillin N Synthase, Chain"/>
    <property type="match status" value="1"/>
</dbReference>
<sequence>MSAFHVPAIDIAPYVAGGTDVDRSEVARQVDEAARTVGFMQVLGHGIPLEAWARLGRASDRFFELPLEVKKQYRAPAGVNRGYSPPRSERLSLSLGVEKAERMNDFFEAFNVGAAAADYPHADVDPGMYSENIWPAESDTFQDDVELWMSHARAVARVMMRVFADALGLPAGYFDAYTDHSLDVLRMNNYALPEGERVELDGDLIGMGEHTDFGIVTLLWADDVKGLQVLDDDGGWNDVSPLPGALLVNLGDLTARWTNERWKSTLHRVKPPVIDGRIKRRRSAAFFFDGNVDAVITTLPGCVAEGGTELYGPITVGEHIEAKLNGSRGLVNNTTDTEREAERVLTSRS</sequence>
<dbReference type="SUPFAM" id="SSF51197">
    <property type="entry name" value="Clavaminate synthase-like"/>
    <property type="match status" value="1"/>
</dbReference>
<dbReference type="EMBL" id="JBHSFI010000005">
    <property type="protein sequence ID" value="MFC4630220.1"/>
    <property type="molecule type" value="Genomic_DNA"/>
</dbReference>
<organism evidence="5 6">
    <name type="scientific">Promicromonospora alba</name>
    <dbReference type="NCBI Taxonomy" id="1616110"/>
    <lineage>
        <taxon>Bacteria</taxon>
        <taxon>Bacillati</taxon>
        <taxon>Actinomycetota</taxon>
        <taxon>Actinomycetes</taxon>
        <taxon>Micrococcales</taxon>
        <taxon>Promicromonosporaceae</taxon>
        <taxon>Promicromonospora</taxon>
    </lineage>
</organism>
<keyword evidence="2" id="KW-0045">Antibiotic biosynthesis</keyword>
<dbReference type="InterPro" id="IPR050231">
    <property type="entry name" value="Iron_ascorbate_oxido_reductase"/>
</dbReference>
<dbReference type="Pfam" id="PF14226">
    <property type="entry name" value="DIOX_N"/>
    <property type="match status" value="1"/>
</dbReference>
<evidence type="ECO:0000256" key="2">
    <source>
        <dbReference type="ARBA" id="ARBA00023194"/>
    </source>
</evidence>
<name>A0ABV9HLG4_9MICO</name>
<comment type="similarity">
    <text evidence="3">Belongs to the iron/ascorbate-dependent oxidoreductase family.</text>
</comment>
<evidence type="ECO:0000256" key="3">
    <source>
        <dbReference type="RuleBase" id="RU003682"/>
    </source>
</evidence>
<dbReference type="PANTHER" id="PTHR47990">
    <property type="entry name" value="2-OXOGLUTARATE (2OG) AND FE(II)-DEPENDENT OXYGENASE SUPERFAMILY PROTEIN-RELATED"/>
    <property type="match status" value="1"/>
</dbReference>
<dbReference type="Proteomes" id="UP001596011">
    <property type="component" value="Unassembled WGS sequence"/>
</dbReference>
<dbReference type="InterPro" id="IPR027443">
    <property type="entry name" value="IPNS-like_sf"/>
</dbReference>
<evidence type="ECO:0000256" key="1">
    <source>
        <dbReference type="ARBA" id="ARBA00004792"/>
    </source>
</evidence>
<keyword evidence="5" id="KW-0223">Dioxygenase</keyword>
<evidence type="ECO:0000259" key="4">
    <source>
        <dbReference type="PROSITE" id="PS51471"/>
    </source>
</evidence>
<keyword evidence="3" id="KW-0479">Metal-binding</keyword>
<dbReference type="PRINTS" id="PR00682">
    <property type="entry name" value="IPNSYNTHASE"/>
</dbReference>
<dbReference type="InterPro" id="IPR044861">
    <property type="entry name" value="IPNS-like_FE2OG_OXY"/>
</dbReference>
<keyword evidence="3" id="KW-0560">Oxidoreductase</keyword>
<dbReference type="InterPro" id="IPR026992">
    <property type="entry name" value="DIOX_N"/>
</dbReference>
<dbReference type="Pfam" id="PF03171">
    <property type="entry name" value="2OG-FeII_Oxy"/>
    <property type="match status" value="1"/>
</dbReference>
<proteinExistence type="inferred from homology"/>
<dbReference type="InterPro" id="IPR005123">
    <property type="entry name" value="Oxoglu/Fe-dep_dioxygenase_dom"/>
</dbReference>
<evidence type="ECO:0000313" key="5">
    <source>
        <dbReference type="EMBL" id="MFC4630220.1"/>
    </source>
</evidence>
<accession>A0ABV9HLG4</accession>
<comment type="caution">
    <text evidence="5">The sequence shown here is derived from an EMBL/GenBank/DDBJ whole genome shotgun (WGS) entry which is preliminary data.</text>
</comment>
<protein>
    <submittedName>
        <fullName evidence="5">Isopenicillin N synthase family dioxygenase</fullName>
    </submittedName>
</protein>
<dbReference type="RefSeq" id="WP_377137716.1">
    <property type="nucleotide sequence ID" value="NZ_JBHSFI010000005.1"/>
</dbReference>
<feature type="domain" description="Fe2OG dioxygenase" evidence="4">
    <location>
        <begin position="181"/>
        <end position="290"/>
    </location>
</feature>
<evidence type="ECO:0000313" key="6">
    <source>
        <dbReference type="Proteomes" id="UP001596011"/>
    </source>
</evidence>
<reference evidence="6" key="1">
    <citation type="journal article" date="2019" name="Int. J. Syst. Evol. Microbiol.">
        <title>The Global Catalogue of Microorganisms (GCM) 10K type strain sequencing project: providing services to taxonomists for standard genome sequencing and annotation.</title>
        <authorList>
            <consortium name="The Broad Institute Genomics Platform"/>
            <consortium name="The Broad Institute Genome Sequencing Center for Infectious Disease"/>
            <person name="Wu L."/>
            <person name="Ma J."/>
        </authorList>
    </citation>
    <scope>NUCLEOTIDE SEQUENCE [LARGE SCALE GENOMIC DNA]</scope>
    <source>
        <strain evidence="6">CCUG 42722</strain>
    </source>
</reference>